<evidence type="ECO:0000256" key="1">
    <source>
        <dbReference type="SAM" id="Phobius"/>
    </source>
</evidence>
<organism evidence="2">
    <name type="scientific">Arthrobacter sp. K5</name>
    <dbReference type="NCBI Taxonomy" id="2839623"/>
    <lineage>
        <taxon>Bacteria</taxon>
        <taxon>Bacillati</taxon>
        <taxon>Actinomycetota</taxon>
        <taxon>Actinomycetes</taxon>
        <taxon>Micrococcales</taxon>
        <taxon>Micrococcaceae</taxon>
        <taxon>Arthrobacter</taxon>
    </lineage>
</organism>
<name>A0AAU8EUA9_9MICC</name>
<sequence>MTAPPRPDRTLISVLAIIAGLVAVALAVVFFRGVPEPLAESTPAGVVQRYAAAVLNNDGAAAARYSTDGRLGTSHPDRPCVPADRPASGTLRVTLASTVEHADTAEVHVVLATSSGSGPFGNPEYETEAVFGLERVNGNWLVATAPWQLTLCPVPAVKP</sequence>
<dbReference type="RefSeq" id="WP_353712392.1">
    <property type="nucleotide sequence ID" value="NZ_CP159279.1"/>
</dbReference>
<gene>
    <name evidence="2" type="ORF">ABRP34_04320</name>
</gene>
<accession>A0AAU8EUA9</accession>
<proteinExistence type="predicted"/>
<evidence type="ECO:0000313" key="2">
    <source>
        <dbReference type="EMBL" id="XCH12245.1"/>
    </source>
</evidence>
<keyword evidence="1" id="KW-1133">Transmembrane helix</keyword>
<keyword evidence="1" id="KW-0472">Membrane</keyword>
<protein>
    <submittedName>
        <fullName evidence="2">Uncharacterized protein</fullName>
    </submittedName>
</protein>
<keyword evidence="1" id="KW-0812">Transmembrane</keyword>
<reference evidence="2" key="1">
    <citation type="submission" date="2024-06" db="EMBL/GenBank/DDBJ databases">
        <title>Biodegradation of dimethachlon by Arthrobacter sp. K5: mechanistic insights and ecological implications.</title>
        <authorList>
            <person name="Hu S."/>
            <person name="Lu P."/>
        </authorList>
    </citation>
    <scope>NUCLEOTIDE SEQUENCE</scope>
    <source>
        <strain evidence="2">K5</strain>
    </source>
</reference>
<feature type="transmembrane region" description="Helical" evidence="1">
    <location>
        <begin position="12"/>
        <end position="31"/>
    </location>
</feature>
<dbReference type="EMBL" id="CP159279">
    <property type="protein sequence ID" value="XCH12245.1"/>
    <property type="molecule type" value="Genomic_DNA"/>
</dbReference>
<dbReference type="AlphaFoldDB" id="A0AAU8EUA9"/>